<feature type="compositionally biased region" description="Basic and acidic residues" evidence="1">
    <location>
        <begin position="4342"/>
        <end position="4351"/>
    </location>
</feature>
<proteinExistence type="predicted"/>
<dbReference type="Pfam" id="PF12545">
    <property type="entry name" value="DUF3739"/>
    <property type="match status" value="1"/>
</dbReference>
<keyword evidence="2" id="KW-0732">Signal</keyword>
<evidence type="ECO:0000256" key="2">
    <source>
        <dbReference type="SAM" id="SignalP"/>
    </source>
</evidence>
<organism evidence="4 5">
    <name type="scientific">Dyella koreensis</name>
    <dbReference type="NCBI Taxonomy" id="311235"/>
    <lineage>
        <taxon>Bacteria</taxon>
        <taxon>Pseudomonadati</taxon>
        <taxon>Pseudomonadota</taxon>
        <taxon>Gammaproteobacteria</taxon>
        <taxon>Lysobacterales</taxon>
        <taxon>Rhodanobacteraceae</taxon>
        <taxon>Dyella</taxon>
    </lineage>
</organism>
<feature type="region of interest" description="Disordered" evidence="1">
    <location>
        <begin position="4340"/>
        <end position="4362"/>
    </location>
</feature>
<dbReference type="InterPro" id="IPR012334">
    <property type="entry name" value="Pectin_lyas_fold"/>
</dbReference>
<accession>A0ABW8KCD6</accession>
<name>A0ABW8KCD6_9GAMM</name>
<reference evidence="4 5" key="1">
    <citation type="submission" date="2020-10" db="EMBL/GenBank/DDBJ databases">
        <title>Phylogeny of dyella-like bacteria.</title>
        <authorList>
            <person name="Fu J."/>
        </authorList>
    </citation>
    <scope>NUCLEOTIDE SEQUENCE [LARGE SCALE GENOMIC DNA]</scope>
    <source>
        <strain evidence="4 5">BB4</strain>
    </source>
</reference>
<dbReference type="Gene3D" id="2.160.20.10">
    <property type="entry name" value="Single-stranded right-handed beta-helix, Pectin lyase-like"/>
    <property type="match status" value="2"/>
</dbReference>
<sequence>MIKPLKSVEAVKATPRGALGRRPLAQWIAAALAMGAAMQAHAGNPPPLSQAWLAGQRGQVGAPAAGNVTTPVPTGLAAQTSGQLLQQRVVQQSIANLNNAAQAVAAQLSAQQSAQKAAQQLSSPVPDGLAAGGLQVAAGLASNPLLWQNANAPVQTAAAGKTTVEVKQTAAKAIMTWDSFNVGRNTTLYFNQSGGNQSSGANDWIALNRIQDPSGSPSQILGQIKAEGTVYLLNRNGILFGAGSQVNTHSLLASSLNLFSGDVASSNTSFMSGGISSQAAKDVGLLVDGAFTDGRKHDVVIEKGASITTGAQGFALIAAPNVSNAGSIIADDGQAVLAAGSKFANAAGSNAGAALKVANISPASDPQGLASNTGLVQSRRGEIHMLGYDITQSGVVVASTSISHPGSVELNARDAATFNSDGSNSYFRSGSLVLGAGSVTTVLPEKDGTTTSSGAAADAAFKGSNLSLSGSSVTFQSGSLLEAPGASLSIVAQVDNAKDARVNAGRVYVDDGAILDVSGLANVALPMSALLVNVARIGQNELANSPLLRNSFLYTQKNIAVDSSQSGTRADGLDWVGSPILNVAGYVENVPRDISQMLTKGGTISLAAPEVMVRSGAQLNLDGGFLAYQPGWVETPNLLGANGRIYNITDADPNMTYVGFAGQYTLDHSRWGITQTYNNPLLAGARRWDQGFVVGGDAGELKVQAGHALVLDGDITAQAFAGRNQVGQGKQPAGGTFDLSVLPSAADPKNTLYSPGILLQQSALVLDALVPTFGATTSWDTALASPATDTASDADLRYWLPVSASMIDHAGFSALNLDLTPSASGGQILEQAGTSLGVRPGGSIAMKANRVTVLGDISAPAGSIAMTTTAPVSATPSLEAPDGSPLRADITIGSGATLSTRGLWVNDAGRGADALIGGRYINGGSISLVTQAAVAPSGGTVDGTGSILLKPGSVLDVSGGGYVGPDNRLQLSHGVPDGHGGDISLSTYAGGYGTAVPPNALDSGSIELDGSLRGYGFSGGGTLTMQAPLIQIGGDASAMPLANGLYLAPGFFAGQGFDNYALTAITDAIIAPGAQVQVTRGNWLPNYQALLVAPTGSDLYASDAGHPQGVYATIGALDPYHRYVTRNTASGHGPGLSLTAGQYLDWSVIPLDPSKGAPTYAGVAGSVSLGEGAAILADAGAHVALAGTQATTILGAVSAPGGDIAISTQQLNRRAGLPALTPQIWLGASASLDASGTSLIDPWAGAVSSNGTAGVPVGQIVPRTGVVLAGGNVSLTGFGGYVLAEQGSRIDVSGASDRFDLPGANGNGLGTAVSYLATPVWSDAGSIAFSAAAGLYMDAQLQAQGGATQAQGGSLSITGLTHPSGQQNAPDATGVLLQQSGALLPSGLMPGTKVESGAPSGVLHFAVDRLGGSGISTMVIGPDPAGSPGAIYPSVVPLAFAGDVRLSLGRAFMANASAYRALPQGSGSATAPGAGYATGNASVRIDAPYVNLSGSAISTAAPMPMSGDGALQVNADFIDLGGQLNLQRWANANFTSSGDIRFVAPSTIAYNGNTERAGLLFSTGNLQFKAAQLYPATDYHFVIDANGSGLKDASGQPLSTTVTVLPNGNSTAPLSAGGALLISANHIEQQGTIRVPSGNLMLGVTDPTAQSTAFGIDPTLYPLAVTQSLHLAPGSLTSVSLDGQTVPFGSTIDGVQWRYKGNPVADSPDLTAAPSKQIALNGDALALDAGAGIDLSGGGHLQASEWVTGVGGTRDVLAQQSISYENNTAGVQVPQYADGRAIYAILPGYHAPLAPHDAALENGAGAGPAVGQSVYLSGAPGLAAGYYTLLPAKYATLPGAYRVVQDTSARDSVLGRSATQADGTLSVAGYFADALSGARDARNTTFLLQSGPVWQQYSQYRLTDADTFFAALAAKAGNVAPPSVADAGRLALAAGRTLDLGATLIANPATGGRGSLVDIGAQAIQIVGANEAARDGYLSLTADGLDALGAGSLLIGGSRQASSHGYQVSAVADSVVLSNDAAHPLRGPEILLVANGSGHPGAQGVLLEQGSVLQAAGQGSGQSSVALNFGAAASTDANGKPIAAVSGDGALLRVSQNGAANIVRNSVSGNGALSIGAGARVDGGSALTLDATGATTADPTAALSAQAIDANSNQITFLGDGVSAPSGAGGFVIGKDTLNLLRNAQSVSLRSRGNIDFLGNVNVDLAHDLNLSAGTFTSDGGAVSLEAGKLGLSNDFGALTQSFATGGGQLTIHANELDFGAGNTGLRGFGGFSATAGQGMKGQGAGHFDFGSLDVNLTTPWLLADNAADTQLSTTGALNITGSGGAVPTGVMGGALSLKGGTVNLATTVAAPAGNLDIEATHGDLTIASGSKLTVGGINKTFFDTTTYAPGGALSLSVDQGAVNLAPGSTLDFSGAGAGGDAGSLSIQAGTNVLLSGTLLGQAKDGYRGGYFILGSGGAVDLDRTVDIATAAGATGLFQVSSGTGDLNLSVGHTLKAQQVYLNASGGIASDASGGHVVIGGTIDAAGHSGSRIALYGNKGVDVEGSLIATSDIPAQRGGDVVIATSSTPDGNLNPSYGYQEIRPEDSGFIHLGANARIDVSGGSSDAFSGGSVSLRAPLLSDGDVHIAVDGGGASIKGARVVTVEPYAIWSSKDTQADPAKHFDGVIDPAGWYQLDASGNAGMVAGTWADASGKILAAPATADQLKQYLQNNFFIPDKVNGDHAGFYGYLGGDASKGPGTLMRYVQQPGYSFGSRYAGIANLQLRPGIELNNPSDGAQHGKISVLTNWNLGAGTTQSDGSIALAYRYLGMAPVLTVRAAGDLDIQASITDGFYQQNNGAALANPALPPPSDNGYAAALAAYTVSQQYLDANHLWNGTINLKAGSAAQGYTPGGGTVSIASDPYYQSLQAPLSDQSANYYLNYQAYIGEIGDGTKLAWANTFRLRQSTGFLAYSPTALVAPQPAAYGKYGDYVTAYQSWLTGNFAVNPVSKRNTTPSPLLLPLATDYTQYTTDYASYIAGHTAYYVYVSSKVGNATAGSQLFYAPFAPGANPNKSNPAYDQALTAYRSSQQYLDANSLWNGTINLKAGSAAQGYTPGGGTISIASDPYYKALQAPLQGQSDNYYVNYEAYIGEVGDGTKQAWANTFRLRQSTGFLAYSPTALVAPQPAAYGKYSDYVVAYQAWLTSNFAVNPVSKRNTTPSPLLLPLATDYTQYTTDYSSYIAGHAAYYVYVSSKVGNATAGSQLFYAPFAPLSNPAAPTGGGKPTTIYVPASVANNSPSNMPTLGSPASLASATLLGGSSASYRLVAGAQLGSVDPMATHTGGGNVQLDGHFATVSTLTAPDIYAKSPFNGKTLLLPTTVRTGSGSIDVATGGDIDWLDASAPAVIYTAGMPAAGTSTDAQVSVVRPNWISSADAALPYMLSTGQVNPEHGGDLSLMARGNINAIQQVIDATGNVTKSKPGTDISQYWWPWMQTANAADGSASSINFANFGQGVMSVGGNVAINAGGNISQLSVSLPTTWRANADGTSVTTFGGGNLDVHAGGDILSGAYFVGKGKGTMLADGAIAAGFSYTAPPTNIIYGGIATPVSTLLALQDAQWDVHAQRGADIGGVYNPSYLNGGSGASGSDPINAALPAEHFDSQSYGAASSLNVTATLGDVDLDSLSTPGLMFSYGSSSTVMNPGAILPATLNLQALSGSLDIRGAGALYPSATGNLTLLAADNVNFSQLVYTMGTRGNSQSNAFGLIDASPGLLPSALQPTGDAGGSNALGDYWAFGYLSGGTSALLHSQNPLHRNDTQPVKIYALQGDIVNGIDAPNGFQYRQLQLIPSKQAQIQAGRDIVNLSLVGQHLRDADVTRVAAGRDIYDTAISTTPGWGFGLKDPGAYGLAPALLLGGPGSFLVEAGRNIGPLTNETEVANNSSVFRTGNAANTGIDSVGNLFNPYLPHVSADISVLYGVGPGMATGDFMARYVDGSTAGVDSLMPELVAFMNRRMAGQVVDTGYAQDRLTVNLTPQQARQLFDQQPDYVQRQFVSESLFKILAAVGADYNDAASQYHGQYARGYAAIDTLFPASFGYTANGSGQGGLNGAARTVDTGDLDIRSTTIQTQQGGNITILGPGGQALLGSASAPPVITDSSGRVVAGPNSMGVLTLEQGSVNMFTDRSVLLAQSRIFTEQGGDLVMWSSNGDINAGQGAKTTAEIPPPTYLCTIDAWCRIDARGQVSGAGIATLQTVPGAPAGSVYLIAPRGTVDAGDAGIRVAGNLIVAAAQVANADNIQVQGEKIGVPIAQSVNVGALNAANAAASAVTKAAEDMARQQQDDARSKQPSIISVQVLGFGDNTSSIGDKDVRKRYDPNSPVQVFGGGALSTRARSLLTPEESKRLTE</sequence>
<feature type="signal peptide" evidence="2">
    <location>
        <begin position="1"/>
        <end position="42"/>
    </location>
</feature>
<dbReference type="PANTHER" id="PTHR12338:SF5">
    <property type="entry name" value="ANTIGEN 43-RELATED"/>
    <property type="match status" value="1"/>
</dbReference>
<evidence type="ECO:0000313" key="4">
    <source>
        <dbReference type="EMBL" id="MFK2919114.1"/>
    </source>
</evidence>
<evidence type="ECO:0000259" key="3">
    <source>
        <dbReference type="SMART" id="SM00912"/>
    </source>
</evidence>
<gene>
    <name evidence="4" type="ORF">ISS97_17725</name>
</gene>
<protein>
    <submittedName>
        <fullName evidence="4">Filamentous hemagglutinin family protein</fullName>
    </submittedName>
</protein>
<keyword evidence="5" id="KW-1185">Reference proteome</keyword>
<dbReference type="NCBIfam" id="TIGR01901">
    <property type="entry name" value="adhes_NPXG"/>
    <property type="match status" value="1"/>
</dbReference>
<dbReference type="InterPro" id="IPR011050">
    <property type="entry name" value="Pectin_lyase_fold/virulence"/>
</dbReference>
<dbReference type="PANTHER" id="PTHR12338">
    <property type="entry name" value="AUTOTRANSPORTER"/>
    <property type="match status" value="1"/>
</dbReference>
<dbReference type="Proteomes" id="UP001620408">
    <property type="component" value="Unassembled WGS sequence"/>
</dbReference>
<dbReference type="SUPFAM" id="SSF51126">
    <property type="entry name" value="Pectin lyase-like"/>
    <property type="match status" value="1"/>
</dbReference>
<dbReference type="InterPro" id="IPR021026">
    <property type="entry name" value="Filamn_hemagglutn_DUF3739"/>
</dbReference>
<evidence type="ECO:0000313" key="5">
    <source>
        <dbReference type="Proteomes" id="UP001620408"/>
    </source>
</evidence>
<dbReference type="SMART" id="SM00912">
    <property type="entry name" value="Haemagg_act"/>
    <property type="match status" value="1"/>
</dbReference>
<comment type="caution">
    <text evidence="4">The sequence shown here is derived from an EMBL/GenBank/DDBJ whole genome shotgun (WGS) entry which is preliminary data.</text>
</comment>
<dbReference type="EMBL" id="JADIKD010000012">
    <property type="protein sequence ID" value="MFK2919114.1"/>
    <property type="molecule type" value="Genomic_DNA"/>
</dbReference>
<dbReference type="InterPro" id="IPR008638">
    <property type="entry name" value="FhaB/CdiA-like_TPS"/>
</dbReference>
<feature type="domain" description="Filamentous haemagglutinin FhaB/tRNA nuclease CdiA-like TPS" evidence="3">
    <location>
        <begin position="140"/>
        <end position="262"/>
    </location>
</feature>
<evidence type="ECO:0000256" key="1">
    <source>
        <dbReference type="SAM" id="MobiDB-lite"/>
    </source>
</evidence>
<feature type="chain" id="PRO_5046756249" evidence="2">
    <location>
        <begin position="43"/>
        <end position="4382"/>
    </location>
</feature>
<dbReference type="InterPro" id="IPR050909">
    <property type="entry name" value="Bact_Autotransporter_VF"/>
</dbReference>
<dbReference type="RefSeq" id="WP_379983258.1">
    <property type="nucleotide sequence ID" value="NZ_JADIKD010000012.1"/>
</dbReference>